<dbReference type="Proteomes" id="UP000183407">
    <property type="component" value="Unassembled WGS sequence"/>
</dbReference>
<organism evidence="1 2">
    <name type="scientific">Rhodococcus jostii</name>
    <dbReference type="NCBI Taxonomy" id="132919"/>
    <lineage>
        <taxon>Bacteria</taxon>
        <taxon>Bacillati</taxon>
        <taxon>Actinomycetota</taxon>
        <taxon>Actinomycetes</taxon>
        <taxon>Mycobacteriales</taxon>
        <taxon>Nocardiaceae</taxon>
        <taxon>Rhodococcus</taxon>
    </lineage>
</organism>
<accession>A0A1H4IJG9</accession>
<dbReference type="AlphaFoldDB" id="A0A1H4IJG9"/>
<evidence type="ECO:0000313" key="1">
    <source>
        <dbReference type="EMBL" id="SEB34015.1"/>
    </source>
</evidence>
<evidence type="ECO:0000313" key="2">
    <source>
        <dbReference type="Proteomes" id="UP000183407"/>
    </source>
</evidence>
<gene>
    <name evidence="1" type="ORF">SAMN04490220_0069</name>
</gene>
<dbReference type="EMBL" id="FNTL01000002">
    <property type="protein sequence ID" value="SEB34015.1"/>
    <property type="molecule type" value="Genomic_DNA"/>
</dbReference>
<protein>
    <submittedName>
        <fullName evidence="1">Uncharacterized protein</fullName>
    </submittedName>
</protein>
<sequence>MWSAGVEMYRIASAERDVFSAEFEFEFASEDVDPFLVFMSANLMSPIVIGDVELHHPEAAVADQAGQCRVWAIVGLLEVRRCVRAHDLALCCGVLPDQFADSDLIYRCQLTKDADRRLPLTAFEA</sequence>
<reference evidence="2" key="1">
    <citation type="submission" date="2016-10" db="EMBL/GenBank/DDBJ databases">
        <authorList>
            <person name="Varghese N."/>
        </authorList>
    </citation>
    <scope>NUCLEOTIDE SEQUENCE [LARGE SCALE GENOMIC DNA]</scope>
    <source>
        <strain evidence="2">DSM 44719</strain>
    </source>
</reference>
<name>A0A1H4IJG9_RHOJO</name>
<proteinExistence type="predicted"/>